<proteinExistence type="predicted"/>
<dbReference type="AlphaFoldDB" id="A0A8X6QMG5"/>
<name>A0A8X6QMG5_NEPPI</name>
<comment type="caution">
    <text evidence="2">The sequence shown here is derived from an EMBL/GenBank/DDBJ whole genome shotgun (WGS) entry which is preliminary data.</text>
</comment>
<feature type="non-terminal residue" evidence="2">
    <location>
        <position position="1"/>
    </location>
</feature>
<gene>
    <name evidence="2" type="ORF">NPIL_606391</name>
</gene>
<dbReference type="Proteomes" id="UP000887013">
    <property type="component" value="Unassembled WGS sequence"/>
</dbReference>
<evidence type="ECO:0000313" key="3">
    <source>
        <dbReference type="Proteomes" id="UP000887013"/>
    </source>
</evidence>
<sequence length="120" mass="14263">FENEENNDDDVKYPSFAPPDLQYDSPSEEETNEEASIDPEISTANSVLKQYIFVLQLFQLHLKYLKGKEYVNHQFLLHQHSHQLMFQIFRLRKSLNTREDLTGRAYFQKSLIHFLLHPHA</sequence>
<evidence type="ECO:0000313" key="2">
    <source>
        <dbReference type="EMBL" id="GFU26773.1"/>
    </source>
</evidence>
<organism evidence="2 3">
    <name type="scientific">Nephila pilipes</name>
    <name type="common">Giant wood spider</name>
    <name type="synonym">Nephila maculata</name>
    <dbReference type="NCBI Taxonomy" id="299642"/>
    <lineage>
        <taxon>Eukaryota</taxon>
        <taxon>Metazoa</taxon>
        <taxon>Ecdysozoa</taxon>
        <taxon>Arthropoda</taxon>
        <taxon>Chelicerata</taxon>
        <taxon>Arachnida</taxon>
        <taxon>Araneae</taxon>
        <taxon>Araneomorphae</taxon>
        <taxon>Entelegynae</taxon>
        <taxon>Araneoidea</taxon>
        <taxon>Nephilidae</taxon>
        <taxon>Nephila</taxon>
    </lineage>
</organism>
<dbReference type="EMBL" id="BMAW01081898">
    <property type="protein sequence ID" value="GFU26773.1"/>
    <property type="molecule type" value="Genomic_DNA"/>
</dbReference>
<protein>
    <submittedName>
        <fullName evidence="2">Uncharacterized protein</fullName>
    </submittedName>
</protein>
<feature type="compositionally biased region" description="Acidic residues" evidence="1">
    <location>
        <begin position="26"/>
        <end position="37"/>
    </location>
</feature>
<reference evidence="2" key="1">
    <citation type="submission" date="2020-08" db="EMBL/GenBank/DDBJ databases">
        <title>Multicomponent nature underlies the extraordinary mechanical properties of spider dragline silk.</title>
        <authorList>
            <person name="Kono N."/>
            <person name="Nakamura H."/>
            <person name="Mori M."/>
            <person name="Yoshida Y."/>
            <person name="Ohtoshi R."/>
            <person name="Malay A.D."/>
            <person name="Moran D.A.P."/>
            <person name="Tomita M."/>
            <person name="Numata K."/>
            <person name="Arakawa K."/>
        </authorList>
    </citation>
    <scope>NUCLEOTIDE SEQUENCE</scope>
</reference>
<feature type="region of interest" description="Disordered" evidence="1">
    <location>
        <begin position="1"/>
        <end position="38"/>
    </location>
</feature>
<evidence type="ECO:0000256" key="1">
    <source>
        <dbReference type="SAM" id="MobiDB-lite"/>
    </source>
</evidence>
<keyword evidence="3" id="KW-1185">Reference proteome</keyword>
<accession>A0A8X6QMG5</accession>